<protein>
    <submittedName>
        <fullName evidence="2">Uncharacterized protein</fullName>
    </submittedName>
</protein>
<name>A0AAW1RG11_9CHLO</name>
<reference evidence="2 3" key="1">
    <citation type="journal article" date="2024" name="Nat. Commun.">
        <title>Phylogenomics reveals the evolutionary origins of lichenization in chlorophyte algae.</title>
        <authorList>
            <person name="Puginier C."/>
            <person name="Libourel C."/>
            <person name="Otte J."/>
            <person name="Skaloud P."/>
            <person name="Haon M."/>
            <person name="Grisel S."/>
            <person name="Petersen M."/>
            <person name="Berrin J.G."/>
            <person name="Delaux P.M."/>
            <person name="Dal Grande F."/>
            <person name="Keller J."/>
        </authorList>
    </citation>
    <scope>NUCLEOTIDE SEQUENCE [LARGE SCALE GENOMIC DNA]</scope>
    <source>
        <strain evidence="2 3">SAG 245.80</strain>
    </source>
</reference>
<dbReference type="AlphaFoldDB" id="A0AAW1RG11"/>
<feature type="region of interest" description="Disordered" evidence="1">
    <location>
        <begin position="53"/>
        <end position="110"/>
    </location>
</feature>
<evidence type="ECO:0000256" key="1">
    <source>
        <dbReference type="SAM" id="MobiDB-lite"/>
    </source>
</evidence>
<keyword evidence="3" id="KW-1185">Reference proteome</keyword>
<comment type="caution">
    <text evidence="2">The sequence shown here is derived from an EMBL/GenBank/DDBJ whole genome shotgun (WGS) entry which is preliminary data.</text>
</comment>
<evidence type="ECO:0000313" key="2">
    <source>
        <dbReference type="EMBL" id="KAK9832542.1"/>
    </source>
</evidence>
<sequence>MRPWEVAWEHSAEPASGQGWRGCGAWTFSGRSAAGAAQGAPAPLADGQAVCGPMRRARSAEPASAPAAAALQHRATKRRAAPDSPRAKSAPARAEALATLPRRARPPAARRAACTGGQFGALEREGRAFMEAAGLSADALLNDLLAMSDSITGAA</sequence>
<organism evidence="2 3">
    <name type="scientific">Elliptochloris bilobata</name>
    <dbReference type="NCBI Taxonomy" id="381761"/>
    <lineage>
        <taxon>Eukaryota</taxon>
        <taxon>Viridiplantae</taxon>
        <taxon>Chlorophyta</taxon>
        <taxon>core chlorophytes</taxon>
        <taxon>Trebouxiophyceae</taxon>
        <taxon>Trebouxiophyceae incertae sedis</taxon>
        <taxon>Elliptochloris clade</taxon>
        <taxon>Elliptochloris</taxon>
    </lineage>
</organism>
<feature type="compositionally biased region" description="Low complexity" evidence="1">
    <location>
        <begin position="60"/>
        <end position="70"/>
    </location>
</feature>
<evidence type="ECO:0000313" key="3">
    <source>
        <dbReference type="Proteomes" id="UP001445335"/>
    </source>
</evidence>
<feature type="compositionally biased region" description="Low complexity" evidence="1">
    <location>
        <begin position="90"/>
        <end position="110"/>
    </location>
</feature>
<dbReference type="EMBL" id="JALJOU010000041">
    <property type="protein sequence ID" value="KAK9832542.1"/>
    <property type="molecule type" value="Genomic_DNA"/>
</dbReference>
<dbReference type="Proteomes" id="UP001445335">
    <property type="component" value="Unassembled WGS sequence"/>
</dbReference>
<feature type="region of interest" description="Disordered" evidence="1">
    <location>
        <begin position="1"/>
        <end position="20"/>
    </location>
</feature>
<gene>
    <name evidence="2" type="ORF">WJX81_007604</name>
</gene>
<proteinExistence type="predicted"/>
<accession>A0AAW1RG11</accession>